<dbReference type="RefSeq" id="WP_199460667.1">
    <property type="nucleotide sequence ID" value="NZ_JAEMUH010000002.1"/>
</dbReference>
<dbReference type="PROSITE" id="PS50987">
    <property type="entry name" value="HTH_ARSR_2"/>
    <property type="match status" value="1"/>
</dbReference>
<evidence type="ECO:0000259" key="4">
    <source>
        <dbReference type="PROSITE" id="PS50987"/>
    </source>
</evidence>
<dbReference type="InterPro" id="IPR011991">
    <property type="entry name" value="ArsR-like_HTH"/>
</dbReference>
<gene>
    <name evidence="5" type="ORF">JHD44_02240</name>
</gene>
<proteinExistence type="predicted"/>
<organism evidence="5 6">
    <name type="scientific">Marinomonas ostreistagni</name>
    <dbReference type="NCBI Taxonomy" id="359209"/>
    <lineage>
        <taxon>Bacteria</taxon>
        <taxon>Pseudomonadati</taxon>
        <taxon>Pseudomonadota</taxon>
        <taxon>Gammaproteobacteria</taxon>
        <taxon>Oceanospirillales</taxon>
        <taxon>Oceanospirillaceae</taxon>
        <taxon>Marinomonas</taxon>
    </lineage>
</organism>
<dbReference type="NCBIfam" id="NF033788">
    <property type="entry name" value="HTH_metalloreg"/>
    <property type="match status" value="1"/>
</dbReference>
<dbReference type="InterPro" id="IPR001845">
    <property type="entry name" value="HTH_ArsR_DNA-bd_dom"/>
</dbReference>
<dbReference type="Pfam" id="PF01022">
    <property type="entry name" value="HTH_5"/>
    <property type="match status" value="1"/>
</dbReference>
<evidence type="ECO:0000313" key="6">
    <source>
        <dbReference type="Proteomes" id="UP000598488"/>
    </source>
</evidence>
<dbReference type="EMBL" id="JAEMUH010000002">
    <property type="protein sequence ID" value="MBJ7549486.1"/>
    <property type="molecule type" value="Genomic_DNA"/>
</dbReference>
<name>A0ABS0Z906_9GAMM</name>
<accession>A0ABS0Z906</accession>
<evidence type="ECO:0000256" key="3">
    <source>
        <dbReference type="ARBA" id="ARBA00023163"/>
    </source>
</evidence>
<reference evidence="5 6" key="1">
    <citation type="submission" date="2020-12" db="EMBL/GenBank/DDBJ databases">
        <title>Comparative genome analysis of fungal antagonists Marinomonas ostreistagni 398 and M. spartinae 468.</title>
        <authorList>
            <person name="Fields J.L."/>
            <person name="Mavrodi O.V."/>
            <person name="Biber P.D."/>
            <person name="Indest K.J."/>
            <person name="Mavrodi D.V."/>
        </authorList>
    </citation>
    <scope>NUCLEOTIDE SEQUENCE [LARGE SCALE GENOMIC DNA]</scope>
    <source>
        <strain evidence="5 6">USM7</strain>
    </source>
</reference>
<dbReference type="CDD" id="cd00090">
    <property type="entry name" value="HTH_ARSR"/>
    <property type="match status" value="1"/>
</dbReference>
<dbReference type="SUPFAM" id="SSF46785">
    <property type="entry name" value="Winged helix' DNA-binding domain"/>
    <property type="match status" value="1"/>
</dbReference>
<dbReference type="Gene3D" id="1.10.10.10">
    <property type="entry name" value="Winged helix-like DNA-binding domain superfamily/Winged helix DNA-binding domain"/>
    <property type="match status" value="1"/>
</dbReference>
<keyword evidence="6" id="KW-1185">Reference proteome</keyword>
<dbReference type="InterPro" id="IPR051011">
    <property type="entry name" value="Metal_resp_trans_reg"/>
</dbReference>
<dbReference type="InterPro" id="IPR036388">
    <property type="entry name" value="WH-like_DNA-bd_sf"/>
</dbReference>
<dbReference type="SMART" id="SM00418">
    <property type="entry name" value="HTH_ARSR"/>
    <property type="match status" value="1"/>
</dbReference>
<dbReference type="InterPro" id="IPR036390">
    <property type="entry name" value="WH_DNA-bd_sf"/>
</dbReference>
<dbReference type="PANTHER" id="PTHR43132:SF2">
    <property type="entry name" value="ARSENICAL RESISTANCE OPERON REPRESSOR ARSR-RELATED"/>
    <property type="match status" value="1"/>
</dbReference>
<evidence type="ECO:0000256" key="1">
    <source>
        <dbReference type="ARBA" id="ARBA00023015"/>
    </source>
</evidence>
<sequence>MTQSELAIKSMLERASEASGFLKALSNENRLIILCNLLQDELSVGALNERVLLSQSALSQHLAVLRKDGLVATRRDSQTIFYSIADPRVKQLIQTLHDLFCAE</sequence>
<dbReference type="PANTHER" id="PTHR43132">
    <property type="entry name" value="ARSENICAL RESISTANCE OPERON REPRESSOR ARSR-RELATED"/>
    <property type="match status" value="1"/>
</dbReference>
<evidence type="ECO:0000256" key="2">
    <source>
        <dbReference type="ARBA" id="ARBA00023125"/>
    </source>
</evidence>
<keyword evidence="2" id="KW-0238">DNA-binding</keyword>
<comment type="caution">
    <text evidence="5">The sequence shown here is derived from an EMBL/GenBank/DDBJ whole genome shotgun (WGS) entry which is preliminary data.</text>
</comment>
<keyword evidence="3" id="KW-0804">Transcription</keyword>
<dbReference type="Proteomes" id="UP000598488">
    <property type="component" value="Unassembled WGS sequence"/>
</dbReference>
<dbReference type="PRINTS" id="PR00778">
    <property type="entry name" value="HTHARSR"/>
</dbReference>
<evidence type="ECO:0000313" key="5">
    <source>
        <dbReference type="EMBL" id="MBJ7549486.1"/>
    </source>
</evidence>
<protein>
    <submittedName>
        <fullName evidence="5">Winged helix-turn-helix transcriptional regulator</fullName>
    </submittedName>
</protein>
<keyword evidence="1" id="KW-0805">Transcription regulation</keyword>
<feature type="domain" description="HTH arsR-type" evidence="4">
    <location>
        <begin position="8"/>
        <end position="103"/>
    </location>
</feature>